<organism evidence="1 2">
    <name type="scientific">Azospirillum oryzae</name>
    <dbReference type="NCBI Taxonomy" id="286727"/>
    <lineage>
        <taxon>Bacteria</taxon>
        <taxon>Pseudomonadati</taxon>
        <taxon>Pseudomonadota</taxon>
        <taxon>Alphaproteobacteria</taxon>
        <taxon>Rhodospirillales</taxon>
        <taxon>Azospirillaceae</taxon>
        <taxon>Azospirillum</taxon>
    </lineage>
</organism>
<dbReference type="RefSeq" id="WP_149197581.1">
    <property type="nucleotide sequence ID" value="NZ_BSOV01000091.1"/>
</dbReference>
<dbReference type="OrthoDB" id="7306651at2"/>
<name>A0A6N1ALU8_9PROT</name>
<reference evidence="1 2" key="1">
    <citation type="submission" date="2020-06" db="EMBL/GenBank/DDBJ databases">
        <title>Complete genome of Azosprillum oryzae KACC14407.</title>
        <authorList>
            <person name="Kim M."/>
            <person name="Park Y.-J."/>
            <person name="Shin J.-H."/>
        </authorList>
    </citation>
    <scope>NUCLEOTIDE SEQUENCE [LARGE SCALE GENOMIC DNA]</scope>
    <source>
        <strain evidence="1 2">KACC 14407</strain>
    </source>
</reference>
<sequence>MDIGSAIGPGTTATPYRPQASALDGALDGLQDAQARTDAASEQIAAGNLDPAVVLDLTSAQVDFAANAKVLQATQENSRRLLDMLA</sequence>
<evidence type="ECO:0000313" key="1">
    <source>
        <dbReference type="EMBL" id="QKS52845.1"/>
    </source>
</evidence>
<dbReference type="KEGG" id="aoz:HUE56_21065"/>
<gene>
    <name evidence="1" type="ORF">HUE56_21065</name>
</gene>
<accession>A0A6N1ALU8</accession>
<keyword evidence="2" id="KW-1185">Reference proteome</keyword>
<evidence type="ECO:0008006" key="3">
    <source>
        <dbReference type="Google" id="ProtNLM"/>
    </source>
</evidence>
<dbReference type="AlphaFoldDB" id="A0A6N1ALU8"/>
<evidence type="ECO:0000313" key="2">
    <source>
        <dbReference type="Proteomes" id="UP000509702"/>
    </source>
</evidence>
<dbReference type="Proteomes" id="UP000509702">
    <property type="component" value="Chromosome"/>
</dbReference>
<dbReference type="EMBL" id="CP054619">
    <property type="protein sequence ID" value="QKS52845.1"/>
    <property type="molecule type" value="Genomic_DNA"/>
</dbReference>
<protein>
    <recommendedName>
        <fullName evidence="3">Flagellar hook-basal body complex protein FliE</fullName>
    </recommendedName>
</protein>
<proteinExistence type="predicted"/>